<dbReference type="PANTHER" id="PTHR43818">
    <property type="entry name" value="BCDNA.GH03377"/>
    <property type="match status" value="1"/>
</dbReference>
<gene>
    <name evidence="3" type="ORF">ESB00_09740</name>
</gene>
<comment type="caution">
    <text evidence="3">The sequence shown here is derived from an EMBL/GenBank/DDBJ whole genome shotgun (WGS) entry which is preliminary data.</text>
</comment>
<protein>
    <submittedName>
        <fullName evidence="3">Gfo/Idh/MocA family oxidoreductase</fullName>
    </submittedName>
</protein>
<dbReference type="SUPFAM" id="SSF55347">
    <property type="entry name" value="Glyceraldehyde-3-phosphate dehydrogenase-like, C-terminal domain"/>
    <property type="match status" value="1"/>
</dbReference>
<dbReference type="InterPro" id="IPR050463">
    <property type="entry name" value="Gfo/Idh/MocA_oxidrdct_glycsds"/>
</dbReference>
<dbReference type="NCBIfam" id="TIGR01409">
    <property type="entry name" value="TAT_signal_seq"/>
    <property type="match status" value="1"/>
</dbReference>
<accession>A0A4Q1CAM1</accession>
<dbReference type="AlphaFoldDB" id="A0A4Q1CAM1"/>
<sequence length="466" mass="51889">MKEPTPSKAPETASSVHSFSISRRKFLQRCSALAAVTGLPAWFVERQQLQAAETDAAIAKAKSANGKPGIALIGCGGMGTWDGQNAGNHGNLLAVCDVDTSRTAAAAAKYRELGHNPEVYSDFRRVLERKDIDVIVNATPDHWHTLINIAAAKAGKDIYGEKPLTLTVDEGRHVIKAVRDNKVILQTGTQQRSMQRFRLACELVRNGRLGKLKVAKVWLPAGLREGPFKPSPAPDGLNWDYWLGPAPAISYTKERCHGTFRFWYEYSGGTMTDWGAHHNDIAYWAVGQIAPQSVESTRLSEPIPGGYTTIADYEVRYTYADGTGLHIFSTKDDSIYGAKNNPEGQRNGIRFEGPEGWIWVNRDEIKASDPELLRKPLPADATRLYASKDHMLNFFDCVKSRELPICDVETGHRSANMCHLGAISLRTKRKLKWDYEKELFVGAHAKEANTYLKREMRAPYDYSFCG</sequence>
<dbReference type="GO" id="GO:0000166">
    <property type="term" value="F:nucleotide binding"/>
    <property type="evidence" value="ECO:0007669"/>
    <property type="project" value="InterPro"/>
</dbReference>
<feature type="domain" description="Gfo/Idh/MocA-like oxidoreductase N-terminal" evidence="1">
    <location>
        <begin position="70"/>
        <end position="188"/>
    </location>
</feature>
<keyword evidence="4" id="KW-1185">Reference proteome</keyword>
<evidence type="ECO:0000259" key="1">
    <source>
        <dbReference type="Pfam" id="PF01408"/>
    </source>
</evidence>
<dbReference type="Gene3D" id="3.30.360.10">
    <property type="entry name" value="Dihydrodipicolinate Reductase, domain 2"/>
    <property type="match status" value="1"/>
</dbReference>
<dbReference type="OrthoDB" id="9767999at2"/>
<dbReference type="Pfam" id="PF19051">
    <property type="entry name" value="GFO_IDH_MocA_C2"/>
    <property type="match status" value="1"/>
</dbReference>
<organism evidence="3 4">
    <name type="scientific">Oleiharenicola lentus</name>
    <dbReference type="NCBI Taxonomy" id="2508720"/>
    <lineage>
        <taxon>Bacteria</taxon>
        <taxon>Pseudomonadati</taxon>
        <taxon>Verrucomicrobiota</taxon>
        <taxon>Opitutia</taxon>
        <taxon>Opitutales</taxon>
        <taxon>Opitutaceae</taxon>
        <taxon>Oleiharenicola</taxon>
    </lineage>
</organism>
<dbReference type="InterPro" id="IPR006311">
    <property type="entry name" value="TAT_signal"/>
</dbReference>
<proteinExistence type="predicted"/>
<dbReference type="EMBL" id="SDHX01000001">
    <property type="protein sequence ID" value="RXK56133.1"/>
    <property type="molecule type" value="Genomic_DNA"/>
</dbReference>
<dbReference type="InterPro" id="IPR043906">
    <property type="entry name" value="Gfo/Idh/MocA_OxRdtase_bact_C"/>
</dbReference>
<dbReference type="InterPro" id="IPR000683">
    <property type="entry name" value="Gfo/Idh/MocA-like_OxRdtase_N"/>
</dbReference>
<evidence type="ECO:0000313" key="3">
    <source>
        <dbReference type="EMBL" id="RXK56133.1"/>
    </source>
</evidence>
<dbReference type="Proteomes" id="UP000290218">
    <property type="component" value="Unassembled WGS sequence"/>
</dbReference>
<dbReference type="PROSITE" id="PS51318">
    <property type="entry name" value="TAT"/>
    <property type="match status" value="1"/>
</dbReference>
<reference evidence="3 4" key="1">
    <citation type="submission" date="2019-01" db="EMBL/GenBank/DDBJ databases">
        <title>Lacunisphaera sp. strain TWA-58.</title>
        <authorList>
            <person name="Chen W.-M."/>
        </authorList>
    </citation>
    <scope>NUCLEOTIDE SEQUENCE [LARGE SCALE GENOMIC DNA]</scope>
    <source>
        <strain evidence="3 4">TWA-58</strain>
    </source>
</reference>
<dbReference type="InterPro" id="IPR019546">
    <property type="entry name" value="TAT_signal_bac_arc"/>
</dbReference>
<evidence type="ECO:0000313" key="4">
    <source>
        <dbReference type="Proteomes" id="UP000290218"/>
    </source>
</evidence>
<dbReference type="RefSeq" id="WP_129047499.1">
    <property type="nucleotide sequence ID" value="NZ_SDHX01000001.1"/>
</dbReference>
<feature type="domain" description="Gfo/Idh/MocA-like oxidoreductase bacterial type C-terminal" evidence="2">
    <location>
        <begin position="228"/>
        <end position="461"/>
    </location>
</feature>
<dbReference type="SUPFAM" id="SSF51735">
    <property type="entry name" value="NAD(P)-binding Rossmann-fold domains"/>
    <property type="match status" value="1"/>
</dbReference>
<dbReference type="Gene3D" id="3.40.50.720">
    <property type="entry name" value="NAD(P)-binding Rossmann-like Domain"/>
    <property type="match status" value="1"/>
</dbReference>
<dbReference type="PANTHER" id="PTHR43818:SF5">
    <property type="entry name" value="OXIDOREDUCTASE FAMILY PROTEIN"/>
    <property type="match status" value="1"/>
</dbReference>
<dbReference type="Pfam" id="PF01408">
    <property type="entry name" value="GFO_IDH_MocA"/>
    <property type="match status" value="1"/>
</dbReference>
<name>A0A4Q1CAM1_9BACT</name>
<evidence type="ECO:0000259" key="2">
    <source>
        <dbReference type="Pfam" id="PF19051"/>
    </source>
</evidence>
<dbReference type="InterPro" id="IPR036291">
    <property type="entry name" value="NAD(P)-bd_dom_sf"/>
</dbReference>